<accession>A0A8B6G563</accession>
<name>A0A8B6G563_MYTGA</name>
<gene>
    <name evidence="1" type="ORF">MGAL_10B056478</name>
</gene>
<dbReference type="Proteomes" id="UP000596742">
    <property type="component" value="Unassembled WGS sequence"/>
</dbReference>
<sequence>MDCSQGHQKNETYSTEGITTRRFKPYKNLENKGMSSRQDNFITEKYEETHQIILCGDLNGTLLASRNNTHDDQRRRFASYYEDLSVPKEDKYDDCYLNLCKIRQQLYEKAMDKEIKDPEKFTEAEVMEAIGKLIL</sequence>
<evidence type="ECO:0000313" key="2">
    <source>
        <dbReference type="Proteomes" id="UP000596742"/>
    </source>
</evidence>
<reference evidence="1" key="1">
    <citation type="submission" date="2018-11" db="EMBL/GenBank/DDBJ databases">
        <authorList>
            <person name="Alioto T."/>
            <person name="Alioto T."/>
        </authorList>
    </citation>
    <scope>NUCLEOTIDE SEQUENCE</scope>
</reference>
<keyword evidence="2" id="KW-1185">Reference proteome</keyword>
<evidence type="ECO:0000313" key="1">
    <source>
        <dbReference type="EMBL" id="VDI58748.1"/>
    </source>
</evidence>
<dbReference type="OrthoDB" id="418748at2759"/>
<protein>
    <submittedName>
        <fullName evidence="1">Uncharacterized protein</fullName>
    </submittedName>
</protein>
<dbReference type="AlphaFoldDB" id="A0A8B6G563"/>
<dbReference type="EMBL" id="UYJE01007877">
    <property type="protein sequence ID" value="VDI58748.1"/>
    <property type="molecule type" value="Genomic_DNA"/>
</dbReference>
<comment type="caution">
    <text evidence="1">The sequence shown here is derived from an EMBL/GenBank/DDBJ whole genome shotgun (WGS) entry which is preliminary data.</text>
</comment>
<proteinExistence type="predicted"/>
<organism evidence="1 2">
    <name type="scientific">Mytilus galloprovincialis</name>
    <name type="common">Mediterranean mussel</name>
    <dbReference type="NCBI Taxonomy" id="29158"/>
    <lineage>
        <taxon>Eukaryota</taxon>
        <taxon>Metazoa</taxon>
        <taxon>Spiralia</taxon>
        <taxon>Lophotrochozoa</taxon>
        <taxon>Mollusca</taxon>
        <taxon>Bivalvia</taxon>
        <taxon>Autobranchia</taxon>
        <taxon>Pteriomorphia</taxon>
        <taxon>Mytilida</taxon>
        <taxon>Mytiloidea</taxon>
        <taxon>Mytilidae</taxon>
        <taxon>Mytilinae</taxon>
        <taxon>Mytilus</taxon>
    </lineage>
</organism>